<accession>A0A1T4UE84</accession>
<gene>
    <name evidence="5" type="ORF">SAMN02745132_01504</name>
</gene>
<evidence type="ECO:0000256" key="1">
    <source>
        <dbReference type="ARBA" id="ARBA00023125"/>
    </source>
</evidence>
<organism evidence="5 6">
    <name type="scientific">Enterovibrio nigricans DSM 22720</name>
    <dbReference type="NCBI Taxonomy" id="1121868"/>
    <lineage>
        <taxon>Bacteria</taxon>
        <taxon>Pseudomonadati</taxon>
        <taxon>Pseudomonadota</taxon>
        <taxon>Gammaproteobacteria</taxon>
        <taxon>Vibrionales</taxon>
        <taxon>Vibrionaceae</taxon>
        <taxon>Enterovibrio</taxon>
    </lineage>
</organism>
<protein>
    <submittedName>
        <fullName evidence="5">Site-specific DNA recombinase</fullName>
    </submittedName>
</protein>
<evidence type="ECO:0000259" key="4">
    <source>
        <dbReference type="PROSITE" id="PS51736"/>
    </source>
</evidence>
<dbReference type="OrthoDB" id="9791494at2"/>
<evidence type="ECO:0000313" key="5">
    <source>
        <dbReference type="EMBL" id="SKA50900.1"/>
    </source>
</evidence>
<dbReference type="Proteomes" id="UP000190162">
    <property type="component" value="Unassembled WGS sequence"/>
</dbReference>
<dbReference type="Gene3D" id="3.90.1750.20">
    <property type="entry name" value="Putative Large Serine Recombinase, Chain B, Domain 2"/>
    <property type="match status" value="1"/>
</dbReference>
<dbReference type="SUPFAM" id="SSF53041">
    <property type="entry name" value="Resolvase-like"/>
    <property type="match status" value="1"/>
</dbReference>
<dbReference type="AlphaFoldDB" id="A0A1T4UE84"/>
<dbReference type="InterPro" id="IPR006119">
    <property type="entry name" value="Resolv_N"/>
</dbReference>
<dbReference type="PROSITE" id="PS51736">
    <property type="entry name" value="RECOMBINASES_3"/>
    <property type="match status" value="1"/>
</dbReference>
<dbReference type="GO" id="GO:0000150">
    <property type="term" value="F:DNA strand exchange activity"/>
    <property type="evidence" value="ECO:0007669"/>
    <property type="project" value="InterPro"/>
</dbReference>
<evidence type="ECO:0000313" key="6">
    <source>
        <dbReference type="Proteomes" id="UP000190162"/>
    </source>
</evidence>
<dbReference type="EMBL" id="FUXU01000013">
    <property type="protein sequence ID" value="SKA50900.1"/>
    <property type="molecule type" value="Genomic_DNA"/>
</dbReference>
<dbReference type="CDD" id="cd00338">
    <property type="entry name" value="Ser_Recombinase"/>
    <property type="match status" value="1"/>
</dbReference>
<dbReference type="InterPro" id="IPR050639">
    <property type="entry name" value="SSR_resolvase"/>
</dbReference>
<feature type="domain" description="Resolvase/invertase-type recombinase catalytic" evidence="4">
    <location>
        <begin position="23"/>
        <end position="180"/>
    </location>
</feature>
<dbReference type="RefSeq" id="WP_078751920.1">
    <property type="nucleotide sequence ID" value="NZ_FUXU01000013.1"/>
</dbReference>
<feature type="coiled-coil region" evidence="3">
    <location>
        <begin position="404"/>
        <end position="431"/>
    </location>
</feature>
<reference evidence="6" key="1">
    <citation type="submission" date="2017-02" db="EMBL/GenBank/DDBJ databases">
        <authorList>
            <person name="Varghese N."/>
            <person name="Submissions S."/>
        </authorList>
    </citation>
    <scope>NUCLEOTIDE SEQUENCE [LARGE SCALE GENOMIC DNA]</scope>
    <source>
        <strain evidence="6">DSM 22720</strain>
    </source>
</reference>
<dbReference type="GO" id="GO:0003677">
    <property type="term" value="F:DNA binding"/>
    <property type="evidence" value="ECO:0007669"/>
    <property type="project" value="UniProtKB-KW"/>
</dbReference>
<dbReference type="InterPro" id="IPR036162">
    <property type="entry name" value="Resolvase-like_N_sf"/>
</dbReference>
<keyword evidence="3" id="KW-0175">Coiled coil</keyword>
<keyword evidence="6" id="KW-1185">Reference proteome</keyword>
<dbReference type="InterPro" id="IPR038109">
    <property type="entry name" value="DNA_bind_recomb_sf"/>
</dbReference>
<keyword evidence="2" id="KW-0233">DNA recombination</keyword>
<dbReference type="Pfam" id="PF00239">
    <property type="entry name" value="Resolvase"/>
    <property type="match status" value="1"/>
</dbReference>
<evidence type="ECO:0000256" key="2">
    <source>
        <dbReference type="ARBA" id="ARBA00023172"/>
    </source>
</evidence>
<keyword evidence="1" id="KW-0238">DNA-binding</keyword>
<dbReference type="Pfam" id="PF13408">
    <property type="entry name" value="Zn_ribbon_recom"/>
    <property type="match status" value="1"/>
</dbReference>
<sequence>MYTPQLLSEHYSQITTHQTEQPLAILYSRFSSRNQVGNDSINRQLEGAQKFCEYHNLKLSEANYSDLGISAYKDNVREGLELLLNAVRDGTIPANSWILCHTTCRLSRKGFQHVLKLVSELVATGCKFCTINDNQVYDSTNINKLSSALPLIISADLAFSESEKKSLMIKHAKEQTRKNRKIVGKQPYWITLQDGKPMLNDFSTIVKTIIDLRLKGYSAQRIAKQLNADGHLSPTGKSWGAAAIRKTIDNHVLYGAKEYSEMKDGKLVPVEIVEDLYPALCDKSIWLQIKYEKGTKEVGKRSKSSPFSKLLRCACCGSAMTTRSTYQKGVKYDYRVCIRSTEGSCDQKSRFRDLDNIILGELKHLKYEVKTHATVEVDSIKVFQDKLTLLNQTKELLQSNPTALAAIYADIAKTEQELHEAKRTKELLESQPNEVNFQAIVDVEDQSQRNVLLRRIIASIEVKRIDKEKLVSQVRVVVRFKNSHTQTFVVCYRYRGYDIKWLTDTEKYKEQLNAFVNDAVKQLEEWEQ</sequence>
<dbReference type="PANTHER" id="PTHR30461:SF2">
    <property type="entry name" value="SERINE RECOMBINASE PINE-RELATED"/>
    <property type="match status" value="1"/>
</dbReference>
<dbReference type="SMART" id="SM00857">
    <property type="entry name" value="Resolvase"/>
    <property type="match status" value="1"/>
</dbReference>
<proteinExistence type="predicted"/>
<dbReference type="InterPro" id="IPR025827">
    <property type="entry name" value="Zn_ribbon_recom_dom"/>
</dbReference>
<dbReference type="InterPro" id="IPR011109">
    <property type="entry name" value="DNA_bind_recombinase_dom"/>
</dbReference>
<dbReference type="PANTHER" id="PTHR30461">
    <property type="entry name" value="DNA-INVERTASE FROM LAMBDOID PROPHAGE"/>
    <property type="match status" value="1"/>
</dbReference>
<evidence type="ECO:0000256" key="3">
    <source>
        <dbReference type="SAM" id="Coils"/>
    </source>
</evidence>
<dbReference type="Pfam" id="PF07508">
    <property type="entry name" value="Recombinase"/>
    <property type="match status" value="1"/>
</dbReference>
<name>A0A1T4UE84_9GAMM</name>
<dbReference type="Gene3D" id="3.40.50.1390">
    <property type="entry name" value="Resolvase, N-terminal catalytic domain"/>
    <property type="match status" value="1"/>
</dbReference>